<comment type="similarity">
    <text evidence="1">Belongs to the MT-A70-like family.</text>
</comment>
<dbReference type="GO" id="GO:0005829">
    <property type="term" value="C:cytosol"/>
    <property type="evidence" value="ECO:0007669"/>
    <property type="project" value="TreeGrafter"/>
</dbReference>
<dbReference type="GO" id="GO:0009007">
    <property type="term" value="F:site-specific DNA-methyltransferase (adenine-specific) activity"/>
    <property type="evidence" value="ECO:0007669"/>
    <property type="project" value="TreeGrafter"/>
</dbReference>
<reference evidence="3" key="3">
    <citation type="submission" date="2025-09" db="UniProtKB">
        <authorList>
            <consortium name="Ensembl"/>
        </authorList>
    </citation>
    <scope>IDENTIFICATION</scope>
</reference>
<dbReference type="InterPro" id="IPR007757">
    <property type="entry name" value="MT-A70-like"/>
</dbReference>
<protein>
    <submittedName>
        <fullName evidence="3">Methyltransferase 4, N6-adenosine</fullName>
    </submittedName>
</protein>
<feature type="region of interest" description="Disordered" evidence="2">
    <location>
        <begin position="55"/>
        <end position="80"/>
    </location>
</feature>
<sequence length="409" mass="46725">MSVLFQSARGWLVDQLSHANRGFERCIAGGTASRERFVRFSYKSEYFETLKPHIVDGSPRHEHNGARGAPGRGGRKRKRKCEELNQGEIDAQHYHEKVRRVILEGMESFVEAGRSCGYLAQVDGERRLLPAGPDDRLAELCDTAKQLPLVDDSEEHPAQRVPSDDESLDTLDLFTRVTENPWPFAREVAFLGETYLLPPRCSFLLSDVSRLQPLLNYGKKFDAVVLDPPWENKSVKRSNRYSSLPSSQLARLPVADLCAPDCVVATWVTNRQQHRRFVREHLYPLWGVEPQAEWLWVKVTRSGAYVFPLDSPHKKPYEVLVLGRVRRGPDALERGAALPDLRLIVSVPCRLHSHKPSLAEVLKEFLGPNPQCLELFARNLQPDWTSWGNEVLKFQHRSYFEWLKNGSAR</sequence>
<dbReference type="PANTHER" id="PTHR12829:SF4">
    <property type="entry name" value="N(6)-ADENINE-SPECIFIC METHYLTRANSFERASE METTL4"/>
    <property type="match status" value="1"/>
</dbReference>
<reference evidence="3 4" key="1">
    <citation type="submission" date="2019-04" db="EMBL/GenBank/DDBJ databases">
        <authorList>
            <consortium name="Wellcome Sanger Institute Data Sharing"/>
        </authorList>
    </citation>
    <scope>NUCLEOTIDE SEQUENCE [LARGE SCALE GENOMIC DNA]</scope>
</reference>
<evidence type="ECO:0000256" key="2">
    <source>
        <dbReference type="SAM" id="MobiDB-lite"/>
    </source>
</evidence>
<evidence type="ECO:0000313" key="3">
    <source>
        <dbReference type="Ensembl" id="ENSSFOP00015001701.2"/>
    </source>
</evidence>
<accession>A0A8C9QW46</accession>
<dbReference type="GO" id="GO:0032259">
    <property type="term" value="P:methylation"/>
    <property type="evidence" value="ECO:0007669"/>
    <property type="project" value="InterPro"/>
</dbReference>
<name>A0A8C9QW46_SCLFO</name>
<reference evidence="3" key="2">
    <citation type="submission" date="2025-08" db="UniProtKB">
        <authorList>
            <consortium name="Ensembl"/>
        </authorList>
    </citation>
    <scope>IDENTIFICATION</scope>
</reference>
<dbReference type="GO" id="GO:0008173">
    <property type="term" value="F:RNA methyltransferase activity"/>
    <property type="evidence" value="ECO:0007669"/>
    <property type="project" value="TreeGrafter"/>
</dbReference>
<dbReference type="PANTHER" id="PTHR12829">
    <property type="entry name" value="N6-ADENOSINE-METHYLTRANSFERASE"/>
    <property type="match status" value="1"/>
</dbReference>
<feature type="compositionally biased region" description="Basic and acidic residues" evidence="2">
    <location>
        <begin position="55"/>
        <end position="65"/>
    </location>
</feature>
<dbReference type="Pfam" id="PF05063">
    <property type="entry name" value="MT-A70"/>
    <property type="match status" value="1"/>
</dbReference>
<dbReference type="Proteomes" id="UP000694397">
    <property type="component" value="Chromosome 9"/>
</dbReference>
<dbReference type="PROSITE" id="PS51143">
    <property type="entry name" value="MT_A70"/>
    <property type="match status" value="1"/>
</dbReference>
<organism evidence="3 4">
    <name type="scientific">Scleropages formosus</name>
    <name type="common">Asian bonytongue</name>
    <name type="synonym">Osteoglossum formosum</name>
    <dbReference type="NCBI Taxonomy" id="113540"/>
    <lineage>
        <taxon>Eukaryota</taxon>
        <taxon>Metazoa</taxon>
        <taxon>Chordata</taxon>
        <taxon>Craniata</taxon>
        <taxon>Vertebrata</taxon>
        <taxon>Euteleostomi</taxon>
        <taxon>Actinopterygii</taxon>
        <taxon>Neopterygii</taxon>
        <taxon>Teleostei</taxon>
        <taxon>Osteoglossocephala</taxon>
        <taxon>Osteoglossomorpha</taxon>
        <taxon>Osteoglossiformes</taxon>
        <taxon>Osteoglossidae</taxon>
        <taxon>Scleropages</taxon>
    </lineage>
</organism>
<dbReference type="InterPro" id="IPR002052">
    <property type="entry name" value="DNA_methylase_N6_adenine_CS"/>
</dbReference>
<dbReference type="PROSITE" id="PS00092">
    <property type="entry name" value="N6_MTASE"/>
    <property type="match status" value="1"/>
</dbReference>
<proteinExistence type="inferred from homology"/>
<evidence type="ECO:0000313" key="4">
    <source>
        <dbReference type="Proteomes" id="UP000694397"/>
    </source>
</evidence>
<dbReference type="GO" id="GO:0003676">
    <property type="term" value="F:nucleic acid binding"/>
    <property type="evidence" value="ECO:0007669"/>
    <property type="project" value="InterPro"/>
</dbReference>
<keyword evidence="4" id="KW-1185">Reference proteome</keyword>
<dbReference type="Ensembl" id="ENSSFOT00015001740.2">
    <property type="protein sequence ID" value="ENSSFOP00015001701.2"/>
    <property type="gene ID" value="ENSSFOG00015001178.2"/>
</dbReference>
<dbReference type="GO" id="GO:0005634">
    <property type="term" value="C:nucleus"/>
    <property type="evidence" value="ECO:0007669"/>
    <property type="project" value="TreeGrafter"/>
</dbReference>
<dbReference type="AlphaFoldDB" id="A0A8C9QW46"/>
<dbReference type="GeneTree" id="ENSGT00390000016237"/>
<dbReference type="OrthoDB" id="61116at2759"/>
<gene>
    <name evidence="3" type="primary">METTL4</name>
    <name evidence="3" type="synonym">mettl4</name>
</gene>
<evidence type="ECO:0000256" key="1">
    <source>
        <dbReference type="PROSITE-ProRule" id="PRU00489"/>
    </source>
</evidence>